<organism evidence="2 3">
    <name type="scientific">Aegilops tauschii subsp. strangulata</name>
    <name type="common">Goatgrass</name>
    <dbReference type="NCBI Taxonomy" id="200361"/>
    <lineage>
        <taxon>Eukaryota</taxon>
        <taxon>Viridiplantae</taxon>
        <taxon>Streptophyta</taxon>
        <taxon>Embryophyta</taxon>
        <taxon>Tracheophyta</taxon>
        <taxon>Spermatophyta</taxon>
        <taxon>Magnoliopsida</taxon>
        <taxon>Liliopsida</taxon>
        <taxon>Poales</taxon>
        <taxon>Poaceae</taxon>
        <taxon>BOP clade</taxon>
        <taxon>Pooideae</taxon>
        <taxon>Triticodae</taxon>
        <taxon>Triticeae</taxon>
        <taxon>Triticinae</taxon>
        <taxon>Aegilops</taxon>
    </lineage>
</organism>
<sequence>MATPMADGEITDRGRHRRIGRGRDRKLSEWTMPRECNPCSGGLALFKGRPREQQLTQPPKPKLIRHTFGRMTNNRRRCCHCANSFTSVHVIFWPLMSMGSDVDRGDIADRPPRSSSADKGRTAVCVLSPSLDTPAPHRPRPRGCSRSRLRSARPPHQRLLTRRTTRHLAPCTPSLPTRKLR</sequence>
<reference evidence="2" key="5">
    <citation type="journal article" date="2021" name="G3 (Bethesda)">
        <title>Aegilops tauschii genome assembly Aet v5.0 features greater sequence contiguity and improved annotation.</title>
        <authorList>
            <person name="Wang L."/>
            <person name="Zhu T."/>
            <person name="Rodriguez J.C."/>
            <person name="Deal K.R."/>
            <person name="Dubcovsky J."/>
            <person name="McGuire P.E."/>
            <person name="Lux T."/>
            <person name="Spannagl M."/>
            <person name="Mayer K.F.X."/>
            <person name="Baldrich P."/>
            <person name="Meyers B.C."/>
            <person name="Huo N."/>
            <person name="Gu Y.Q."/>
            <person name="Zhou H."/>
            <person name="Devos K.M."/>
            <person name="Bennetzen J.L."/>
            <person name="Unver T."/>
            <person name="Budak H."/>
            <person name="Gulick P.J."/>
            <person name="Galiba G."/>
            <person name="Kalapos B."/>
            <person name="Nelson D.R."/>
            <person name="Li P."/>
            <person name="You F.M."/>
            <person name="Luo M.C."/>
            <person name="Dvorak J."/>
        </authorList>
    </citation>
    <scope>NUCLEOTIDE SEQUENCE [LARGE SCALE GENOMIC DNA]</scope>
    <source>
        <strain evidence="2">cv. AL8/78</strain>
    </source>
</reference>
<evidence type="ECO:0000313" key="2">
    <source>
        <dbReference type="EnsemblPlants" id="AET3Gv20320000.1"/>
    </source>
</evidence>
<evidence type="ECO:0000313" key="3">
    <source>
        <dbReference type="Proteomes" id="UP000015105"/>
    </source>
</evidence>
<name>A0A453EF10_AEGTS</name>
<feature type="region of interest" description="Disordered" evidence="1">
    <location>
        <begin position="128"/>
        <end position="181"/>
    </location>
</feature>
<feature type="compositionally biased region" description="Basic residues" evidence="1">
    <location>
        <begin position="137"/>
        <end position="166"/>
    </location>
</feature>
<proteinExistence type="predicted"/>
<dbReference type="AlphaFoldDB" id="A0A453EF10"/>
<protein>
    <submittedName>
        <fullName evidence="2">Uncharacterized protein</fullName>
    </submittedName>
</protein>
<evidence type="ECO:0000256" key="1">
    <source>
        <dbReference type="SAM" id="MobiDB-lite"/>
    </source>
</evidence>
<dbReference type="Proteomes" id="UP000015105">
    <property type="component" value="Chromosome 3D"/>
</dbReference>
<feature type="region of interest" description="Disordered" evidence="1">
    <location>
        <begin position="1"/>
        <end position="24"/>
    </location>
</feature>
<reference evidence="2" key="4">
    <citation type="submission" date="2019-03" db="UniProtKB">
        <authorList>
            <consortium name="EnsemblPlants"/>
        </authorList>
    </citation>
    <scope>IDENTIFICATION</scope>
</reference>
<keyword evidence="3" id="KW-1185">Reference proteome</keyword>
<reference evidence="3" key="1">
    <citation type="journal article" date="2014" name="Science">
        <title>Ancient hybridizations among the ancestral genomes of bread wheat.</title>
        <authorList>
            <consortium name="International Wheat Genome Sequencing Consortium,"/>
            <person name="Marcussen T."/>
            <person name="Sandve S.R."/>
            <person name="Heier L."/>
            <person name="Spannagl M."/>
            <person name="Pfeifer M."/>
            <person name="Jakobsen K.S."/>
            <person name="Wulff B.B."/>
            <person name="Steuernagel B."/>
            <person name="Mayer K.F."/>
            <person name="Olsen O.A."/>
        </authorList>
    </citation>
    <scope>NUCLEOTIDE SEQUENCE [LARGE SCALE GENOMIC DNA]</scope>
    <source>
        <strain evidence="3">cv. AL8/78</strain>
    </source>
</reference>
<dbReference type="EnsemblPlants" id="AET3Gv20320000.1">
    <property type="protein sequence ID" value="AET3Gv20320000.1"/>
    <property type="gene ID" value="AET3Gv20320000"/>
</dbReference>
<accession>A0A453EF10</accession>
<reference evidence="3" key="2">
    <citation type="journal article" date="2017" name="Nat. Plants">
        <title>The Aegilops tauschii genome reveals multiple impacts of transposons.</title>
        <authorList>
            <person name="Zhao G."/>
            <person name="Zou C."/>
            <person name="Li K."/>
            <person name="Wang K."/>
            <person name="Li T."/>
            <person name="Gao L."/>
            <person name="Zhang X."/>
            <person name="Wang H."/>
            <person name="Yang Z."/>
            <person name="Liu X."/>
            <person name="Jiang W."/>
            <person name="Mao L."/>
            <person name="Kong X."/>
            <person name="Jiao Y."/>
            <person name="Jia J."/>
        </authorList>
    </citation>
    <scope>NUCLEOTIDE SEQUENCE [LARGE SCALE GENOMIC DNA]</scope>
    <source>
        <strain evidence="3">cv. AL8/78</strain>
    </source>
</reference>
<reference evidence="2" key="3">
    <citation type="journal article" date="2017" name="Nature">
        <title>Genome sequence of the progenitor of the wheat D genome Aegilops tauschii.</title>
        <authorList>
            <person name="Luo M.C."/>
            <person name="Gu Y.Q."/>
            <person name="Puiu D."/>
            <person name="Wang H."/>
            <person name="Twardziok S.O."/>
            <person name="Deal K.R."/>
            <person name="Huo N."/>
            <person name="Zhu T."/>
            <person name="Wang L."/>
            <person name="Wang Y."/>
            <person name="McGuire P.E."/>
            <person name="Liu S."/>
            <person name="Long H."/>
            <person name="Ramasamy R.K."/>
            <person name="Rodriguez J.C."/>
            <person name="Van S.L."/>
            <person name="Yuan L."/>
            <person name="Wang Z."/>
            <person name="Xia Z."/>
            <person name="Xiao L."/>
            <person name="Anderson O.D."/>
            <person name="Ouyang S."/>
            <person name="Liang Y."/>
            <person name="Zimin A.V."/>
            <person name="Pertea G."/>
            <person name="Qi P."/>
            <person name="Bennetzen J.L."/>
            <person name="Dai X."/>
            <person name="Dawson M.W."/>
            <person name="Muller H.G."/>
            <person name="Kugler K."/>
            <person name="Rivarola-Duarte L."/>
            <person name="Spannagl M."/>
            <person name="Mayer K.F.X."/>
            <person name="Lu F.H."/>
            <person name="Bevan M.W."/>
            <person name="Leroy P."/>
            <person name="Li P."/>
            <person name="You F.M."/>
            <person name="Sun Q."/>
            <person name="Liu Z."/>
            <person name="Lyons E."/>
            <person name="Wicker T."/>
            <person name="Salzberg S.L."/>
            <person name="Devos K.M."/>
            <person name="Dvorak J."/>
        </authorList>
    </citation>
    <scope>NUCLEOTIDE SEQUENCE [LARGE SCALE GENOMIC DNA]</scope>
    <source>
        <strain evidence="2">cv. AL8/78</strain>
    </source>
</reference>
<dbReference type="Gramene" id="AET3Gv20320000.1">
    <property type="protein sequence ID" value="AET3Gv20320000.1"/>
    <property type="gene ID" value="AET3Gv20320000"/>
</dbReference>